<accession>A0A937AE20</accession>
<name>A0A937AE20_9BACT</name>
<keyword evidence="2" id="KW-1185">Reference proteome</keyword>
<evidence type="ECO:0000313" key="2">
    <source>
        <dbReference type="Proteomes" id="UP000642920"/>
    </source>
</evidence>
<evidence type="ECO:0000313" key="1">
    <source>
        <dbReference type="EMBL" id="MBL0763899.1"/>
    </source>
</evidence>
<proteinExistence type="predicted"/>
<gene>
    <name evidence="1" type="ORF">JKP34_01470</name>
</gene>
<dbReference type="Proteomes" id="UP000642920">
    <property type="component" value="Unassembled WGS sequence"/>
</dbReference>
<sequence length="603" mass="71078">MSEIVFQTSIKFDLNKSNFNSIIKAVKVPKFNGPNKYLDAHNWIKKNIEGPYYFNSYQNLVYHTGKEGEEKSLEENFPDCIKLLFNKYSYDSIDNNFFKSSYRPYILVKSSSQDFIQALELDITHDYKKGNVILIEDHAVTFRRVRAKDAYYREEIYIPRDRKNFFQLEQLRSKKLIHENALVFQKYSNNKNRSHIDFIDPRSFQNYESTRSKPLWSFIRNMLDYFNSIGIEAYQYNGIFNKKNTQNYNVDLSTLEFEILDKRMNKAEDFPAKLITNTSKANSKLILLDYTKDGIENIGKKDKYPEYKKDFKISHVLNVNSNNSDSSDYFNYNITADDLVPKIEIIKTQLFLKEILFGSRSTSYLPLLEKARSFKYIYKNVILEFKNDEIEIQPLLESDELDILLGAYVDFVGFNVKSIPKDRAFLINTNTNTLIMISPLKKKFLYPDKTNDFLIREEDRNINEWKIEGKEEFNQYLDNNLGESFSFEDLLKHKTQIYEILNIKKSTSLQKIYNIPGKKKGLGLHQGIWFDKENMEYFSGLKHAMNIKQSKSHKLRRIDVLSGVFDEEKFFSLMNVDFIRSSGSPILPYPFGLINIFLSEREI</sequence>
<reference evidence="1" key="1">
    <citation type="submission" date="2021-01" db="EMBL/GenBank/DDBJ databases">
        <title>Marivirga sp. nov., isolated from intertidal surface sediments.</title>
        <authorList>
            <person name="Zhang M."/>
        </authorList>
    </citation>
    <scope>NUCLEOTIDE SEQUENCE</scope>
    <source>
        <strain evidence="1">SM1354</strain>
    </source>
</reference>
<dbReference type="EMBL" id="JAERQG010000001">
    <property type="protein sequence ID" value="MBL0763899.1"/>
    <property type="molecule type" value="Genomic_DNA"/>
</dbReference>
<dbReference type="RefSeq" id="WP_201916973.1">
    <property type="nucleotide sequence ID" value="NZ_JAERQG010000001.1"/>
</dbReference>
<organism evidence="1 2">
    <name type="scientific">Marivirga atlantica</name>
    <dbReference type="NCBI Taxonomy" id="1548457"/>
    <lineage>
        <taxon>Bacteria</taxon>
        <taxon>Pseudomonadati</taxon>
        <taxon>Bacteroidota</taxon>
        <taxon>Cytophagia</taxon>
        <taxon>Cytophagales</taxon>
        <taxon>Marivirgaceae</taxon>
        <taxon>Marivirga</taxon>
    </lineage>
</organism>
<protein>
    <submittedName>
        <fullName evidence="1">Uncharacterized protein</fullName>
    </submittedName>
</protein>
<comment type="caution">
    <text evidence="1">The sequence shown here is derived from an EMBL/GenBank/DDBJ whole genome shotgun (WGS) entry which is preliminary data.</text>
</comment>
<dbReference type="AlphaFoldDB" id="A0A937AE20"/>